<dbReference type="SUPFAM" id="SSF46894">
    <property type="entry name" value="C-terminal effector domain of the bipartite response regulators"/>
    <property type="match status" value="1"/>
</dbReference>
<keyword evidence="1" id="KW-0812">Transmembrane</keyword>
<dbReference type="Proteomes" id="UP000317938">
    <property type="component" value="Unassembled WGS sequence"/>
</dbReference>
<evidence type="ECO:0000256" key="1">
    <source>
        <dbReference type="SAM" id="Phobius"/>
    </source>
</evidence>
<dbReference type="InterPro" id="IPR000792">
    <property type="entry name" value="Tscrpt_reg_LuxR_C"/>
</dbReference>
<reference evidence="3 4" key="1">
    <citation type="submission" date="2019-07" db="EMBL/GenBank/DDBJ databases">
        <title>Diversity of Bacteria from Kongsfjorden, Arctic.</title>
        <authorList>
            <person name="Yu Y."/>
        </authorList>
    </citation>
    <scope>NUCLEOTIDE SEQUENCE [LARGE SCALE GENOMIC DNA]</scope>
    <source>
        <strain evidence="3 4">SM1927</strain>
    </source>
</reference>
<proteinExistence type="predicted"/>
<dbReference type="SMART" id="SM00421">
    <property type="entry name" value="HTH_LUXR"/>
    <property type="match status" value="1"/>
</dbReference>
<dbReference type="PRINTS" id="PR00038">
    <property type="entry name" value="HTHLUXR"/>
</dbReference>
<keyword evidence="1" id="KW-0472">Membrane</keyword>
<accession>A0ABY3FAE3</accession>
<dbReference type="Pfam" id="PF00196">
    <property type="entry name" value="GerE"/>
    <property type="match status" value="1"/>
</dbReference>
<keyword evidence="4" id="KW-1185">Reference proteome</keyword>
<keyword evidence="1" id="KW-1133">Transmembrane helix</keyword>
<sequence>MHKDKLISFTLIMIVIFKLIDLSTDISSNIEPKHIWQEITLIALSLALFVYLVIDIHKRTINEKLNLAQLKVSKENIRLLNQQLEDSKVAFFNEIEGQFQKWGLTAAEKEIALFLVKGLSTSEIASIRNKSEKTISNQSSAIYKKADVTGRHELAALFFEMLL</sequence>
<evidence type="ECO:0000313" key="3">
    <source>
        <dbReference type="EMBL" id="TVU80860.1"/>
    </source>
</evidence>
<dbReference type="EMBL" id="VNFF01000021">
    <property type="protein sequence ID" value="TVU80860.1"/>
    <property type="molecule type" value="Genomic_DNA"/>
</dbReference>
<dbReference type="InterPro" id="IPR036388">
    <property type="entry name" value="WH-like_DNA-bd_sf"/>
</dbReference>
<feature type="transmembrane region" description="Helical" evidence="1">
    <location>
        <begin position="35"/>
        <end position="54"/>
    </location>
</feature>
<evidence type="ECO:0000313" key="4">
    <source>
        <dbReference type="Proteomes" id="UP000317938"/>
    </source>
</evidence>
<protein>
    <submittedName>
        <fullName evidence="3">Response regulator transcription factor</fullName>
    </submittedName>
</protein>
<gene>
    <name evidence="3" type="ORF">FQP85_18555</name>
</gene>
<dbReference type="Gene3D" id="1.10.10.10">
    <property type="entry name" value="Winged helix-like DNA-binding domain superfamily/Winged helix DNA-binding domain"/>
    <property type="match status" value="1"/>
</dbReference>
<feature type="transmembrane region" description="Helical" evidence="1">
    <location>
        <begin position="6"/>
        <end position="23"/>
    </location>
</feature>
<feature type="domain" description="HTH luxR-type" evidence="2">
    <location>
        <begin position="101"/>
        <end position="158"/>
    </location>
</feature>
<dbReference type="InterPro" id="IPR016032">
    <property type="entry name" value="Sig_transdc_resp-reg_C-effctor"/>
</dbReference>
<name>A0ABY3FAE3_9GAMM</name>
<comment type="caution">
    <text evidence="3">The sequence shown here is derived from an EMBL/GenBank/DDBJ whole genome shotgun (WGS) entry which is preliminary data.</text>
</comment>
<organism evidence="3 4">
    <name type="scientific">Pseudoalteromonas neustonica</name>
    <dbReference type="NCBI Taxonomy" id="1840331"/>
    <lineage>
        <taxon>Bacteria</taxon>
        <taxon>Pseudomonadati</taxon>
        <taxon>Pseudomonadota</taxon>
        <taxon>Gammaproteobacteria</taxon>
        <taxon>Alteromonadales</taxon>
        <taxon>Pseudoalteromonadaceae</taxon>
        <taxon>Pseudoalteromonas</taxon>
    </lineage>
</organism>
<evidence type="ECO:0000259" key="2">
    <source>
        <dbReference type="SMART" id="SM00421"/>
    </source>
</evidence>